<dbReference type="InterPro" id="IPR003593">
    <property type="entry name" value="AAA+_ATPase"/>
</dbReference>
<evidence type="ECO:0000313" key="4">
    <source>
        <dbReference type="Proteomes" id="UP000192840"/>
    </source>
</evidence>
<dbReference type="Pfam" id="PF13560">
    <property type="entry name" value="HTH_31"/>
    <property type="match status" value="1"/>
</dbReference>
<dbReference type="SMART" id="SM00382">
    <property type="entry name" value="AAA"/>
    <property type="match status" value="1"/>
</dbReference>
<dbReference type="GO" id="GO:0003677">
    <property type="term" value="F:DNA binding"/>
    <property type="evidence" value="ECO:0007669"/>
    <property type="project" value="InterPro"/>
</dbReference>
<dbReference type="SUPFAM" id="SSF48452">
    <property type="entry name" value="TPR-like"/>
    <property type="match status" value="2"/>
</dbReference>
<dbReference type="SMART" id="SM00530">
    <property type="entry name" value="HTH_XRE"/>
    <property type="match status" value="1"/>
</dbReference>
<dbReference type="PANTHER" id="PTHR47691:SF3">
    <property type="entry name" value="HTH-TYPE TRANSCRIPTIONAL REGULATOR RV0890C-RELATED"/>
    <property type="match status" value="1"/>
</dbReference>
<dbReference type="GO" id="GO:0043531">
    <property type="term" value="F:ADP binding"/>
    <property type="evidence" value="ECO:0007669"/>
    <property type="project" value="InterPro"/>
</dbReference>
<dbReference type="eggNOG" id="COG3903">
    <property type="taxonomic scope" value="Bacteria"/>
</dbReference>
<dbReference type="SUPFAM" id="SSF52540">
    <property type="entry name" value="P-loop containing nucleoside triphosphate hydrolases"/>
    <property type="match status" value="1"/>
</dbReference>
<dbReference type="PRINTS" id="PR00364">
    <property type="entry name" value="DISEASERSIST"/>
</dbReference>
<gene>
    <name evidence="3" type="ORF">SAMN05660733_03016</name>
</gene>
<name>A0A1W2DHX4_9PSEU</name>
<dbReference type="PROSITE" id="PS50943">
    <property type="entry name" value="HTH_CROC1"/>
    <property type="match status" value="1"/>
</dbReference>
<organism evidence="3 4">
    <name type="scientific">Lentzea albidocapillata</name>
    <dbReference type="NCBI Taxonomy" id="40571"/>
    <lineage>
        <taxon>Bacteria</taxon>
        <taxon>Bacillati</taxon>
        <taxon>Actinomycetota</taxon>
        <taxon>Actinomycetes</taxon>
        <taxon>Pseudonocardiales</taxon>
        <taxon>Pseudonocardiaceae</taxon>
        <taxon>Lentzea</taxon>
    </lineage>
</organism>
<accession>A0A1W2DHX4</accession>
<evidence type="ECO:0000256" key="1">
    <source>
        <dbReference type="SAM" id="MobiDB-lite"/>
    </source>
</evidence>
<sequence length="824" mass="88784">MPPNIDDMVSGVSTLPRKEFGCVGATAFGDFLRFYRLRASLTQEELAERTGVSVRAISDMERGRARGPQRRTVELLAGGLTLTDDEAVEFAGLAQAGRRSAPPDDKPEPPETPLAGTACALPPVLTELTGRQQEQRTLDGFALEAESSARSRTTVIHGPPGAGKTALAVDAGHRLAGRFAGGCLFVDLHGMDDEPMSPHCAMQRLVRGLGVDERKIPADPDDRLALYRSLLQHRSVLLVLDNAANEAQVRPLLATGPGSMVVVTSRNTLVGLDARHRVTLELLDVDGAVELLGVIVGVRRVEAEPQAARRVAASCGGVPLALLIAGNRLASRTQWTIAHLAGQLADERRRLSVLTAGDLQVRAAFEISYHQLHPAAAGMFRRLALVPGDDTSVELAAVVSGLPVDQAELALEELADASLVGLGDTPDRYTRHDLLRVFARERLELDESAEDVRAASARMRDWLLSVATKAALCFDHDRLEATTAVDGPDPVYDRDSANRWLSRELSSWHGALRAAAECGEHRKVLELAQALHWYSDLRGTGSLWREVFTAGAAAARELGDVRAEAEQLNYVCWALYSLCGKPREALAAHHLAVAAATQVGDPLLEAWALYYRSAIERRLTSPQEGVQVARRSVELFERAGYSIGHYLALSLLGSILHSAGEFDEAVAVHRRSVAHYRATAAAPGNDELLSMVLTRLAESLTACGDVAAALDLLDEAEGLFGKHGVSAGVARVRHLRGCALIKAGRLTEARDHLLAALRDARFSETRVDTMVLLAELSDECGETAQAREHRVRALAECGRYDTPAIRRTAGRLAGELGLVVPESA</sequence>
<evidence type="ECO:0000259" key="2">
    <source>
        <dbReference type="PROSITE" id="PS50943"/>
    </source>
</evidence>
<dbReference type="STRING" id="40571.SAMN05660733_03016"/>
<dbReference type="InterPro" id="IPR019734">
    <property type="entry name" value="TPR_rpt"/>
</dbReference>
<feature type="region of interest" description="Disordered" evidence="1">
    <location>
        <begin position="95"/>
        <end position="117"/>
    </location>
</feature>
<dbReference type="Proteomes" id="UP000192840">
    <property type="component" value="Unassembled WGS sequence"/>
</dbReference>
<evidence type="ECO:0000313" key="3">
    <source>
        <dbReference type="EMBL" id="SMC96578.1"/>
    </source>
</evidence>
<dbReference type="AlphaFoldDB" id="A0A1W2DHX4"/>
<dbReference type="Gene3D" id="1.25.40.10">
    <property type="entry name" value="Tetratricopeptide repeat domain"/>
    <property type="match status" value="2"/>
</dbReference>
<protein>
    <submittedName>
        <fullName evidence="3">Predicted transcriptional regulators</fullName>
    </submittedName>
</protein>
<dbReference type="SUPFAM" id="SSF47413">
    <property type="entry name" value="lambda repressor-like DNA-binding domains"/>
    <property type="match status" value="1"/>
</dbReference>
<dbReference type="eggNOG" id="COG1396">
    <property type="taxonomic scope" value="Bacteria"/>
</dbReference>
<feature type="domain" description="HTH cro/C1-type" evidence="2">
    <location>
        <begin position="32"/>
        <end position="87"/>
    </location>
</feature>
<dbReference type="InterPro" id="IPR027417">
    <property type="entry name" value="P-loop_NTPase"/>
</dbReference>
<keyword evidence="4" id="KW-1185">Reference proteome</keyword>
<dbReference type="InterPro" id="IPR001387">
    <property type="entry name" value="Cro/C1-type_HTH"/>
</dbReference>
<dbReference type="InterPro" id="IPR011990">
    <property type="entry name" value="TPR-like_helical_dom_sf"/>
</dbReference>
<dbReference type="EMBL" id="FWYC01000007">
    <property type="protein sequence ID" value="SMC96578.1"/>
    <property type="molecule type" value="Genomic_DNA"/>
</dbReference>
<proteinExistence type="predicted"/>
<reference evidence="4" key="1">
    <citation type="submission" date="2017-04" db="EMBL/GenBank/DDBJ databases">
        <authorList>
            <person name="Varghese N."/>
            <person name="Submissions S."/>
        </authorList>
    </citation>
    <scope>NUCLEOTIDE SEQUENCE [LARGE SCALE GENOMIC DNA]</scope>
    <source>
        <strain evidence="4">DSM 44073</strain>
    </source>
</reference>
<dbReference type="SMART" id="SM00028">
    <property type="entry name" value="TPR"/>
    <property type="match status" value="3"/>
</dbReference>
<dbReference type="Gene3D" id="3.40.50.300">
    <property type="entry name" value="P-loop containing nucleotide triphosphate hydrolases"/>
    <property type="match status" value="1"/>
</dbReference>
<dbReference type="CDD" id="cd00093">
    <property type="entry name" value="HTH_XRE"/>
    <property type="match status" value="1"/>
</dbReference>
<dbReference type="InterPro" id="IPR010982">
    <property type="entry name" value="Lambda_DNA-bd_dom_sf"/>
</dbReference>
<dbReference type="PANTHER" id="PTHR47691">
    <property type="entry name" value="REGULATOR-RELATED"/>
    <property type="match status" value="1"/>
</dbReference>
<dbReference type="Pfam" id="PF13176">
    <property type="entry name" value="TPR_7"/>
    <property type="match status" value="1"/>
</dbReference>
<dbReference type="Gene3D" id="1.10.260.40">
    <property type="entry name" value="lambda repressor-like DNA-binding domains"/>
    <property type="match status" value="1"/>
</dbReference>